<dbReference type="PROSITE" id="PS00356">
    <property type="entry name" value="HTH_LACI_1"/>
    <property type="match status" value="1"/>
</dbReference>
<dbReference type="PRINTS" id="PR00036">
    <property type="entry name" value="HTHLACI"/>
</dbReference>
<evidence type="ECO:0000256" key="1">
    <source>
        <dbReference type="ARBA" id="ARBA00023015"/>
    </source>
</evidence>
<dbReference type="PANTHER" id="PTHR30146:SF149">
    <property type="entry name" value="HTH-TYPE TRANSCRIPTIONAL REGULATOR EBGR"/>
    <property type="match status" value="1"/>
</dbReference>
<dbReference type="PANTHER" id="PTHR30146">
    <property type="entry name" value="LACI-RELATED TRANSCRIPTIONAL REPRESSOR"/>
    <property type="match status" value="1"/>
</dbReference>
<dbReference type="AlphaFoldDB" id="A0A414U942"/>
<comment type="caution">
    <text evidence="5">The sequence shown here is derived from an EMBL/GenBank/DDBJ whole genome shotgun (WGS) entry which is preliminary data.</text>
</comment>
<evidence type="ECO:0000256" key="3">
    <source>
        <dbReference type="ARBA" id="ARBA00023163"/>
    </source>
</evidence>
<sequence length="338" mass="37873">MATIKDIASAAGVSAAAVSRILNNDETLNVSPETRQKVLDTARELHYVKRGRPSVKSLFTLGIIQWFSSQQELEDNYYLLIRQGIEDYCLSHNIQIVRTYKSDINYMDVLKDVDCLICIGKFSQEEISYLYEMNSCILFLDMPVNDDRISTIIPDFGEAVTEALDYLTGIGHREIGFFTGKEYIGENHLYPDYRKKVFIDYCDAHDLIYEPYIQEGVFQISSGYEMACNLINGGKLPTAIFAASDPIAFGAIKAFTEHGIRVPEDISIVGFDDINMAQFSAPPLTTVSAPAYHMGMYGASILQHLLREHPGPALKIKLPCKLVVRNSCKAIEKQLISV</sequence>
<dbReference type="InterPro" id="IPR028082">
    <property type="entry name" value="Peripla_BP_I"/>
</dbReference>
<evidence type="ECO:0000313" key="5">
    <source>
        <dbReference type="EMBL" id="RHG58427.1"/>
    </source>
</evidence>
<dbReference type="SUPFAM" id="SSF53822">
    <property type="entry name" value="Periplasmic binding protein-like I"/>
    <property type="match status" value="1"/>
</dbReference>
<evidence type="ECO:0000313" key="6">
    <source>
        <dbReference type="Proteomes" id="UP000286595"/>
    </source>
</evidence>
<dbReference type="InterPro" id="IPR010982">
    <property type="entry name" value="Lambda_DNA-bd_dom_sf"/>
</dbReference>
<dbReference type="Proteomes" id="UP000286595">
    <property type="component" value="Unassembled WGS sequence"/>
</dbReference>
<reference evidence="5 6" key="1">
    <citation type="submission" date="2018-08" db="EMBL/GenBank/DDBJ databases">
        <title>A genome reference for cultivated species of the human gut microbiota.</title>
        <authorList>
            <person name="Zou Y."/>
            <person name="Xue W."/>
            <person name="Luo G."/>
        </authorList>
    </citation>
    <scope>NUCLEOTIDE SEQUENCE [LARGE SCALE GENOMIC DNA]</scope>
    <source>
        <strain evidence="5 6">AM22-12LB</strain>
    </source>
</reference>
<organism evidence="5 6">
    <name type="scientific">Coprococcus comes</name>
    <dbReference type="NCBI Taxonomy" id="410072"/>
    <lineage>
        <taxon>Bacteria</taxon>
        <taxon>Bacillati</taxon>
        <taxon>Bacillota</taxon>
        <taxon>Clostridia</taxon>
        <taxon>Lachnospirales</taxon>
        <taxon>Lachnospiraceae</taxon>
        <taxon>Coprococcus</taxon>
    </lineage>
</organism>
<dbReference type="SUPFAM" id="SSF47413">
    <property type="entry name" value="lambda repressor-like DNA-binding domains"/>
    <property type="match status" value="1"/>
</dbReference>
<gene>
    <name evidence="5" type="ORF">DW252_13105</name>
</gene>
<keyword evidence="2 5" id="KW-0238">DNA-binding</keyword>
<dbReference type="Gene3D" id="3.40.50.2300">
    <property type="match status" value="2"/>
</dbReference>
<dbReference type="CDD" id="cd01544">
    <property type="entry name" value="PBP1_GalR"/>
    <property type="match status" value="1"/>
</dbReference>
<dbReference type="Pfam" id="PF00356">
    <property type="entry name" value="LacI"/>
    <property type="match status" value="1"/>
</dbReference>
<protein>
    <submittedName>
        <fullName evidence="5">LacI family DNA-binding transcriptional regulator</fullName>
    </submittedName>
</protein>
<dbReference type="PROSITE" id="PS50932">
    <property type="entry name" value="HTH_LACI_2"/>
    <property type="match status" value="1"/>
</dbReference>
<dbReference type="GO" id="GO:0003700">
    <property type="term" value="F:DNA-binding transcription factor activity"/>
    <property type="evidence" value="ECO:0007669"/>
    <property type="project" value="TreeGrafter"/>
</dbReference>
<keyword evidence="1" id="KW-0805">Transcription regulation</keyword>
<dbReference type="EMBL" id="QRIM01000017">
    <property type="protein sequence ID" value="RHG58427.1"/>
    <property type="molecule type" value="Genomic_DNA"/>
</dbReference>
<keyword evidence="3" id="KW-0804">Transcription</keyword>
<evidence type="ECO:0000259" key="4">
    <source>
        <dbReference type="PROSITE" id="PS50932"/>
    </source>
</evidence>
<dbReference type="RefSeq" id="WP_118219044.1">
    <property type="nucleotide sequence ID" value="NZ_QRIM01000017.1"/>
</dbReference>
<dbReference type="SMART" id="SM00354">
    <property type="entry name" value="HTH_LACI"/>
    <property type="match status" value="1"/>
</dbReference>
<dbReference type="InterPro" id="IPR000843">
    <property type="entry name" value="HTH_LacI"/>
</dbReference>
<accession>A0A414U942</accession>
<proteinExistence type="predicted"/>
<dbReference type="Gene3D" id="1.10.260.40">
    <property type="entry name" value="lambda repressor-like DNA-binding domains"/>
    <property type="match status" value="1"/>
</dbReference>
<dbReference type="GO" id="GO:0000976">
    <property type="term" value="F:transcription cis-regulatory region binding"/>
    <property type="evidence" value="ECO:0007669"/>
    <property type="project" value="TreeGrafter"/>
</dbReference>
<feature type="domain" description="HTH lacI-type" evidence="4">
    <location>
        <begin position="2"/>
        <end position="56"/>
    </location>
</feature>
<evidence type="ECO:0000256" key="2">
    <source>
        <dbReference type="ARBA" id="ARBA00023125"/>
    </source>
</evidence>
<name>A0A414U942_9FIRM</name>
<dbReference type="InterPro" id="IPR046335">
    <property type="entry name" value="LacI/GalR-like_sensor"/>
</dbReference>
<dbReference type="Pfam" id="PF13377">
    <property type="entry name" value="Peripla_BP_3"/>
    <property type="match status" value="1"/>
</dbReference>